<organism evidence="2 3">
    <name type="scientific">Chimaeribacter californicus</name>
    <dbReference type="NCBI Taxonomy" id="2060067"/>
    <lineage>
        <taxon>Bacteria</taxon>
        <taxon>Pseudomonadati</taxon>
        <taxon>Pseudomonadota</taxon>
        <taxon>Gammaproteobacteria</taxon>
        <taxon>Enterobacterales</taxon>
        <taxon>Yersiniaceae</taxon>
        <taxon>Chimaeribacter</taxon>
    </lineage>
</organism>
<dbReference type="InterPro" id="IPR054545">
    <property type="entry name" value="ApeI-like"/>
</dbReference>
<gene>
    <name evidence="2" type="ORF">CYR55_10410</name>
</gene>
<dbReference type="InterPro" id="IPR016962">
    <property type="entry name" value="Dehydrase_ECs4332_prd"/>
</dbReference>
<dbReference type="InterPro" id="IPR029069">
    <property type="entry name" value="HotDog_dom_sf"/>
</dbReference>
<name>A0A2N5E785_9GAMM</name>
<dbReference type="AlphaFoldDB" id="A0A2N5E785"/>
<dbReference type="Proteomes" id="UP000234240">
    <property type="component" value="Unassembled WGS sequence"/>
</dbReference>
<protein>
    <submittedName>
        <fullName evidence="2">Hydroxymyristoyl-ACP dehydratase</fullName>
    </submittedName>
</protein>
<dbReference type="RefSeq" id="WP_101816074.1">
    <property type="nucleotide sequence ID" value="NZ_PJZF01000007.1"/>
</dbReference>
<evidence type="ECO:0000313" key="3">
    <source>
        <dbReference type="Proteomes" id="UP000234240"/>
    </source>
</evidence>
<feature type="domain" description="ApeI dehydratase-like" evidence="1">
    <location>
        <begin position="11"/>
        <end position="97"/>
    </location>
</feature>
<sequence>MLPTELACELQGSQAVLSLRAHAGLFWFRGHFPGQPLLPGVAQVDWVMHYGRRLLVPGGLFSGVEQIKFQHPIQPEDTVTLSLNWCAETRRITFVYQLPANGGEPAIVASSGKIALCP</sequence>
<dbReference type="Pfam" id="PF22818">
    <property type="entry name" value="ApeI-like"/>
    <property type="match status" value="1"/>
</dbReference>
<evidence type="ECO:0000313" key="2">
    <source>
        <dbReference type="EMBL" id="PLR37343.1"/>
    </source>
</evidence>
<evidence type="ECO:0000259" key="1">
    <source>
        <dbReference type="Pfam" id="PF22818"/>
    </source>
</evidence>
<proteinExistence type="predicted"/>
<dbReference type="EMBL" id="PJZF01000007">
    <property type="protein sequence ID" value="PLR37343.1"/>
    <property type="molecule type" value="Genomic_DNA"/>
</dbReference>
<dbReference type="Gene3D" id="3.10.129.10">
    <property type="entry name" value="Hotdog Thioesterase"/>
    <property type="match status" value="1"/>
</dbReference>
<dbReference type="OrthoDB" id="9812842at2"/>
<accession>A0A2N5E785</accession>
<comment type="caution">
    <text evidence="2">The sequence shown here is derived from an EMBL/GenBank/DDBJ whole genome shotgun (WGS) entry which is preliminary data.</text>
</comment>
<reference evidence="2 3" key="1">
    <citation type="submission" date="2017-12" db="EMBL/GenBank/DDBJ databases">
        <title>Characterization of six clinical isolates of Enterochimera gen. nov., a novel genus of the Yersiniaciae family and the three species Enterochimera arupensis sp. nov., Enterochimera coloradensis sp. nov, and Enterochimera californica sp. nov.</title>
        <authorList>
            <person name="Rossi A."/>
            <person name="Fisher M."/>
        </authorList>
    </citation>
    <scope>NUCLEOTIDE SEQUENCE [LARGE SCALE GENOMIC DNA]</scope>
    <source>
        <strain evidence="3">2015-Iso6</strain>
    </source>
</reference>
<dbReference type="PIRSF" id="PIRSF030962">
    <property type="entry name" value="Dehydrase_ECs4332_prd"/>
    <property type="match status" value="1"/>
</dbReference>
<keyword evidence="3" id="KW-1185">Reference proteome</keyword>
<dbReference type="SUPFAM" id="SSF54637">
    <property type="entry name" value="Thioesterase/thiol ester dehydrase-isomerase"/>
    <property type="match status" value="1"/>
</dbReference>